<keyword evidence="3" id="KW-0238">DNA-binding</keyword>
<proteinExistence type="predicted"/>
<gene>
    <name evidence="7" type="ORF">AWB64_04999</name>
</gene>
<dbReference type="CDD" id="cd06124">
    <property type="entry name" value="cupin_NimR-like_N"/>
    <property type="match status" value="1"/>
</dbReference>
<dbReference type="SUPFAM" id="SSF51182">
    <property type="entry name" value="RmlC-like cupins"/>
    <property type="match status" value="1"/>
</dbReference>
<dbReference type="EMBL" id="FCOC02000020">
    <property type="protein sequence ID" value="SAL47491.1"/>
    <property type="molecule type" value="Genomic_DNA"/>
</dbReference>
<dbReference type="Pfam" id="PF12833">
    <property type="entry name" value="HTH_18"/>
    <property type="match status" value="1"/>
</dbReference>
<dbReference type="PROSITE" id="PS00041">
    <property type="entry name" value="HTH_ARAC_FAMILY_1"/>
    <property type="match status" value="1"/>
</dbReference>
<dbReference type="AlphaFoldDB" id="A0A158HU89"/>
<dbReference type="GO" id="GO:0003700">
    <property type="term" value="F:DNA-binding transcription factor activity"/>
    <property type="evidence" value="ECO:0007669"/>
    <property type="project" value="InterPro"/>
</dbReference>
<evidence type="ECO:0000256" key="4">
    <source>
        <dbReference type="ARBA" id="ARBA00023159"/>
    </source>
</evidence>
<keyword evidence="1" id="KW-0678">Repressor</keyword>
<organism evidence="7 8">
    <name type="scientific">Caballeronia sordidicola</name>
    <name type="common">Burkholderia sordidicola</name>
    <dbReference type="NCBI Taxonomy" id="196367"/>
    <lineage>
        <taxon>Bacteria</taxon>
        <taxon>Pseudomonadati</taxon>
        <taxon>Pseudomonadota</taxon>
        <taxon>Betaproteobacteria</taxon>
        <taxon>Burkholderiales</taxon>
        <taxon>Burkholderiaceae</taxon>
        <taxon>Caballeronia</taxon>
    </lineage>
</organism>
<dbReference type="GO" id="GO:0043565">
    <property type="term" value="F:sequence-specific DNA binding"/>
    <property type="evidence" value="ECO:0007669"/>
    <property type="project" value="InterPro"/>
</dbReference>
<protein>
    <submittedName>
        <fullName evidence="7">AraC family transcriptional regulator</fullName>
    </submittedName>
</protein>
<dbReference type="Pfam" id="PF02311">
    <property type="entry name" value="AraC_binding"/>
    <property type="match status" value="1"/>
</dbReference>
<evidence type="ECO:0000313" key="8">
    <source>
        <dbReference type="Proteomes" id="UP000054893"/>
    </source>
</evidence>
<evidence type="ECO:0000256" key="2">
    <source>
        <dbReference type="ARBA" id="ARBA00023015"/>
    </source>
</evidence>
<dbReference type="InterPro" id="IPR018062">
    <property type="entry name" value="HTH_AraC-typ_CS"/>
</dbReference>
<dbReference type="SMART" id="SM00342">
    <property type="entry name" value="HTH_ARAC"/>
    <property type="match status" value="1"/>
</dbReference>
<evidence type="ECO:0000256" key="3">
    <source>
        <dbReference type="ARBA" id="ARBA00023125"/>
    </source>
</evidence>
<dbReference type="InterPro" id="IPR009057">
    <property type="entry name" value="Homeodomain-like_sf"/>
</dbReference>
<dbReference type="PANTHER" id="PTHR11019:SF159">
    <property type="entry name" value="TRANSCRIPTIONAL REGULATOR-RELATED"/>
    <property type="match status" value="1"/>
</dbReference>
<dbReference type="InterPro" id="IPR011051">
    <property type="entry name" value="RmlC_Cupin_sf"/>
</dbReference>
<keyword evidence="4" id="KW-0010">Activator</keyword>
<keyword evidence="2" id="KW-0805">Transcription regulation</keyword>
<evidence type="ECO:0000256" key="5">
    <source>
        <dbReference type="ARBA" id="ARBA00023163"/>
    </source>
</evidence>
<keyword evidence="5" id="KW-0804">Transcription</keyword>
<dbReference type="PROSITE" id="PS01124">
    <property type="entry name" value="HTH_ARAC_FAMILY_2"/>
    <property type="match status" value="1"/>
</dbReference>
<dbReference type="PANTHER" id="PTHR11019">
    <property type="entry name" value="HTH-TYPE TRANSCRIPTIONAL REGULATOR NIMR"/>
    <property type="match status" value="1"/>
</dbReference>
<dbReference type="InterPro" id="IPR014710">
    <property type="entry name" value="RmlC-like_jellyroll"/>
</dbReference>
<dbReference type="InterPro" id="IPR020449">
    <property type="entry name" value="Tscrpt_reg_AraC-type_HTH"/>
</dbReference>
<sequence length="244" mass="26898">MSRPVVAAKRDYTDGAREPWHLHEEAQFVFSAHGVLRVVTPIGVWTLGPQLGLWLAPGIAHELHAVGDVTMHSLYFEGDAAPWTSPECRVLAVSPLLQALVAAMVEDRSTPHESRATLITPLLVSELKNAPLAHGVKLPLPADRRLRQICELLIADPANADSLGTWGDRVGASERTLARLFKEETGLTFGQWRQQLRLVEAVSRLAQGMPVATIAMELGYQNASAFITMFKKSMGETPQRYLKY</sequence>
<evidence type="ECO:0000256" key="1">
    <source>
        <dbReference type="ARBA" id="ARBA00022491"/>
    </source>
</evidence>
<dbReference type="Proteomes" id="UP000054893">
    <property type="component" value="Unassembled WGS sequence"/>
</dbReference>
<name>A0A158HU89_CABSO</name>
<dbReference type="InterPro" id="IPR018060">
    <property type="entry name" value="HTH_AraC"/>
</dbReference>
<dbReference type="Gene3D" id="1.10.10.60">
    <property type="entry name" value="Homeodomain-like"/>
    <property type="match status" value="2"/>
</dbReference>
<feature type="domain" description="HTH araC/xylS-type" evidence="6">
    <location>
        <begin position="147"/>
        <end position="244"/>
    </location>
</feature>
<reference evidence="7 8" key="1">
    <citation type="submission" date="2016-01" db="EMBL/GenBank/DDBJ databases">
        <authorList>
            <person name="Oliw E.H."/>
        </authorList>
    </citation>
    <scope>NUCLEOTIDE SEQUENCE [LARGE SCALE GENOMIC DNA]</scope>
    <source>
        <strain evidence="7">LMG 22029</strain>
    </source>
</reference>
<dbReference type="InterPro" id="IPR003313">
    <property type="entry name" value="AraC-bd"/>
</dbReference>
<accession>A0A158HU89</accession>
<evidence type="ECO:0000259" key="6">
    <source>
        <dbReference type="PROSITE" id="PS01124"/>
    </source>
</evidence>
<dbReference type="Gene3D" id="2.60.120.10">
    <property type="entry name" value="Jelly Rolls"/>
    <property type="match status" value="1"/>
</dbReference>
<dbReference type="SUPFAM" id="SSF46689">
    <property type="entry name" value="Homeodomain-like"/>
    <property type="match status" value="1"/>
</dbReference>
<evidence type="ECO:0000313" key="7">
    <source>
        <dbReference type="EMBL" id="SAL47491.1"/>
    </source>
</evidence>
<dbReference type="FunFam" id="1.10.10.60:FF:000132">
    <property type="entry name" value="AraC family transcriptional regulator"/>
    <property type="match status" value="1"/>
</dbReference>
<dbReference type="PRINTS" id="PR00032">
    <property type="entry name" value="HTHARAC"/>
</dbReference>
<dbReference type="RefSeq" id="WP_063493277.1">
    <property type="nucleotide sequence ID" value="NZ_FCOC02000020.1"/>
</dbReference>